<protein>
    <submittedName>
        <fullName evidence="1">Uncharacterized protein</fullName>
    </submittedName>
</protein>
<reference evidence="1" key="1">
    <citation type="journal article" date="2008" name="BMC Genomics">
        <title>Analysis of 4,664 high-quality sequence-finished poplar full-length cDNA clones and their utility for the discovery of genes responding to insect feeding.</title>
        <authorList>
            <person name="Ralph S.G."/>
            <person name="Chun H.J."/>
            <person name="Cooper D."/>
            <person name="Kirkpatrick R."/>
            <person name="Kolosova N."/>
            <person name="Gunter L."/>
            <person name="Tuskan G.A."/>
            <person name="Douglas C.J."/>
            <person name="Holt R.A."/>
            <person name="Jones S.J."/>
            <person name="Marra M.A."/>
            <person name="Bohlmann J."/>
        </authorList>
    </citation>
    <scope>NUCLEOTIDE SEQUENCE</scope>
    <source>
        <tissue evidence="1">Phloem and cambium</tissue>
    </source>
</reference>
<sequence>MPGNGSIFLHPLHFLRNMILQLSPWMTSFGKPKQLLGSTIYHYQKSKSQQNLQDMAKTPSSRDWAIIYLPGCS</sequence>
<dbReference type="AlphaFoldDB" id="A9P9L0"/>
<organism evidence="1">
    <name type="scientific">Populus trichocarpa</name>
    <name type="common">Western balsam poplar</name>
    <name type="synonym">Populus balsamifera subsp. trichocarpa</name>
    <dbReference type="NCBI Taxonomy" id="3694"/>
    <lineage>
        <taxon>Eukaryota</taxon>
        <taxon>Viridiplantae</taxon>
        <taxon>Streptophyta</taxon>
        <taxon>Embryophyta</taxon>
        <taxon>Tracheophyta</taxon>
        <taxon>Spermatophyta</taxon>
        <taxon>Magnoliopsida</taxon>
        <taxon>eudicotyledons</taxon>
        <taxon>Gunneridae</taxon>
        <taxon>Pentapetalae</taxon>
        <taxon>rosids</taxon>
        <taxon>fabids</taxon>
        <taxon>Malpighiales</taxon>
        <taxon>Salicaceae</taxon>
        <taxon>Saliceae</taxon>
        <taxon>Populus</taxon>
    </lineage>
</organism>
<dbReference type="EMBL" id="EF144852">
    <property type="protein sequence ID" value="ABK93063.1"/>
    <property type="molecule type" value="mRNA"/>
</dbReference>
<accession>A9P9L0</accession>
<name>A9P9L0_POPTR</name>
<evidence type="ECO:0000313" key="1">
    <source>
        <dbReference type="EMBL" id="ABK93063.1"/>
    </source>
</evidence>
<proteinExistence type="evidence at transcript level"/>